<evidence type="ECO:0000313" key="2">
    <source>
        <dbReference type="Proteomes" id="UP000254291"/>
    </source>
</evidence>
<reference evidence="1 2" key="1">
    <citation type="submission" date="2018-06" db="EMBL/GenBank/DDBJ databases">
        <authorList>
            <consortium name="Pathogen Informatics"/>
            <person name="Doyle S."/>
        </authorList>
    </citation>
    <scope>NUCLEOTIDE SEQUENCE [LARGE SCALE GENOMIC DNA]</scope>
    <source>
        <strain evidence="1 2">NCTC10742</strain>
    </source>
</reference>
<accession>A0A378SJ77</accession>
<dbReference type="Pfam" id="PF04328">
    <property type="entry name" value="Sel_put"/>
    <property type="match status" value="1"/>
</dbReference>
<dbReference type="EMBL" id="UGQM01000001">
    <property type="protein sequence ID" value="STZ42681.1"/>
    <property type="molecule type" value="Genomic_DNA"/>
</dbReference>
<proteinExistence type="predicted"/>
<organism evidence="1 2">
    <name type="scientific">Mycolicibacterium gilvum</name>
    <dbReference type="NCBI Taxonomy" id="1804"/>
    <lineage>
        <taxon>Bacteria</taxon>
        <taxon>Bacillati</taxon>
        <taxon>Actinomycetota</taxon>
        <taxon>Actinomycetes</taxon>
        <taxon>Mycobacteriales</taxon>
        <taxon>Mycobacteriaceae</taxon>
        <taxon>Mycolicibacterium</taxon>
    </lineage>
</organism>
<protein>
    <submittedName>
        <fullName evidence="1">Protein of uncharacterized function (DUF466)</fullName>
    </submittedName>
</protein>
<evidence type="ECO:0000313" key="1">
    <source>
        <dbReference type="EMBL" id="STZ42681.1"/>
    </source>
</evidence>
<gene>
    <name evidence="1" type="ORF">NCTC10742_01895</name>
</gene>
<name>A0A378SJ77_9MYCO</name>
<dbReference type="Proteomes" id="UP000254291">
    <property type="component" value="Unassembled WGS sequence"/>
</dbReference>
<dbReference type="RefSeq" id="WP_013472222.1">
    <property type="nucleotide sequence ID" value="NZ_JACKST010000150.1"/>
</dbReference>
<dbReference type="AlphaFoldDB" id="A0A378SJ77"/>
<sequence>MGDNHYRRYLDHHARTHADQVPMTEREYWRRRHAQADAEPGARCC</sequence>
<dbReference type="InterPro" id="IPR007423">
    <property type="entry name" value="Sel_put"/>
</dbReference>